<proteinExistence type="predicted"/>
<organism evidence="2 3">
    <name type="scientific">Chlamydia suis</name>
    <dbReference type="NCBI Taxonomy" id="83559"/>
    <lineage>
        <taxon>Bacteria</taxon>
        <taxon>Pseudomonadati</taxon>
        <taxon>Chlamydiota</taxon>
        <taxon>Chlamydiia</taxon>
        <taxon>Chlamydiales</taxon>
        <taxon>Chlamydiaceae</taxon>
        <taxon>Chlamydia/Chlamydophila group</taxon>
        <taxon>Chlamydia</taxon>
    </lineage>
</organism>
<name>A0ABX6IQF0_9CHLA</name>
<evidence type="ECO:0000256" key="1">
    <source>
        <dbReference type="SAM" id="Phobius"/>
    </source>
</evidence>
<evidence type="ECO:0000313" key="2">
    <source>
        <dbReference type="EMBL" id="QHP83349.1"/>
    </source>
</evidence>
<feature type="transmembrane region" description="Helical" evidence="1">
    <location>
        <begin position="61"/>
        <end position="80"/>
    </location>
</feature>
<evidence type="ECO:0000313" key="3">
    <source>
        <dbReference type="Proteomes" id="UP000512184"/>
    </source>
</evidence>
<keyword evidence="1" id="KW-0812">Transmembrane</keyword>
<accession>A0ABX6IQF0</accession>
<keyword evidence="3" id="KW-1185">Reference proteome</keyword>
<gene>
    <name evidence="2" type="ORF">Chls_474</name>
</gene>
<feature type="transmembrane region" description="Helical" evidence="1">
    <location>
        <begin position="33"/>
        <end position="55"/>
    </location>
</feature>
<dbReference type="EMBL" id="CP035278">
    <property type="protein sequence ID" value="QHP83349.1"/>
    <property type="molecule type" value="Genomic_DNA"/>
</dbReference>
<reference evidence="2" key="1">
    <citation type="submission" date="2019-01" db="EMBL/GenBank/DDBJ databases">
        <title>Whole genome sequencing and annotation enables comparative genome analysis that reveals unique features of the Chlamydia suis R19 Genome.</title>
        <authorList>
            <person name="Dimond Z.E."/>
        </authorList>
    </citation>
    <scope>NUCLEOTIDE SEQUENCE [LARGE SCALE GENOMIC DNA]</scope>
    <source>
        <strain evidence="2">R19</strain>
    </source>
</reference>
<keyword evidence="1" id="KW-0472">Membrane</keyword>
<protein>
    <submittedName>
        <fullName evidence="2">Inclusion membrane protein-23</fullName>
    </submittedName>
</protein>
<sequence>MIVSARAFPKMDSVFPCCTPDGKPEREHNVTAIALMVIGLLLFVIGALLLLLWAPPSQSCLVVSSCCLGVGTVLIGSGVGKICHAIEMLLAE</sequence>
<keyword evidence="1" id="KW-1133">Transmembrane helix</keyword>
<dbReference type="Proteomes" id="UP000512184">
    <property type="component" value="Chromosome"/>
</dbReference>